<comment type="function">
    <text evidence="7">Single strand-specific metallo-endoribonuclease involved in late-stage 70S ribosome quality control and in maturation of the 3' terminus of the 16S rRNA.</text>
</comment>
<dbReference type="SUPFAM" id="SSF55486">
    <property type="entry name" value="Metalloproteases ('zincins'), catalytic domain"/>
    <property type="match status" value="1"/>
</dbReference>
<keyword evidence="4 7" id="KW-0255">Endonuclease</keyword>
<dbReference type="HAMAP" id="MF_00009">
    <property type="entry name" value="Endoribonucl_YbeY"/>
    <property type="match status" value="1"/>
</dbReference>
<keyword evidence="7" id="KW-0698">rRNA processing</keyword>
<dbReference type="InterPro" id="IPR002036">
    <property type="entry name" value="YbeY"/>
</dbReference>
<keyword evidence="3 7" id="KW-0479">Metal-binding</keyword>
<evidence type="ECO:0000256" key="5">
    <source>
        <dbReference type="ARBA" id="ARBA00022801"/>
    </source>
</evidence>
<dbReference type="Gene3D" id="3.40.390.30">
    <property type="entry name" value="Metalloproteases ('zincins'), catalytic domain"/>
    <property type="match status" value="1"/>
</dbReference>
<comment type="caution">
    <text evidence="8">The sequence shown here is derived from an EMBL/GenBank/DDBJ whole genome shotgun (WGS) entry which is preliminary data.</text>
</comment>
<dbReference type="RefSeq" id="WP_036889289.1">
    <property type="nucleotide sequence ID" value="NZ_JQJC01000001.1"/>
</dbReference>
<organism evidence="8 9">
    <name type="scientific">Porphyromonas crevioricanis</name>
    <dbReference type="NCBI Taxonomy" id="393921"/>
    <lineage>
        <taxon>Bacteria</taxon>
        <taxon>Pseudomonadati</taxon>
        <taxon>Bacteroidota</taxon>
        <taxon>Bacteroidia</taxon>
        <taxon>Bacteroidales</taxon>
        <taxon>Porphyromonadaceae</taxon>
        <taxon>Porphyromonas</taxon>
    </lineage>
</organism>
<dbReference type="GO" id="GO:0006364">
    <property type="term" value="P:rRNA processing"/>
    <property type="evidence" value="ECO:0007669"/>
    <property type="project" value="UniProtKB-UniRule"/>
</dbReference>
<dbReference type="InterPro" id="IPR023091">
    <property type="entry name" value="MetalPrtase_cat_dom_sf_prd"/>
</dbReference>
<sequence length="153" mass="17786">MNTNDFSPLCRIEYFSGNVSMPTLKRRLLKEWIIRVAASRGRRVGEICYQFCSDEEILEANNRFLGHDYYTDIITFDDSIGETINGQMLISLDTIRSNAKLFGCTYRRELHRVLIHGILHLCGQGDKTEDEEREMHRLEDEALALYDCMLSEV</sequence>
<name>A0AB34PI79_9PORP</name>
<dbReference type="GO" id="GO:0008270">
    <property type="term" value="F:zinc ion binding"/>
    <property type="evidence" value="ECO:0007669"/>
    <property type="project" value="UniProtKB-UniRule"/>
</dbReference>
<dbReference type="EC" id="3.1.-.-" evidence="7"/>
<dbReference type="PANTHER" id="PTHR46986:SF1">
    <property type="entry name" value="ENDORIBONUCLEASE YBEY, CHLOROPLASTIC"/>
    <property type="match status" value="1"/>
</dbReference>
<dbReference type="PANTHER" id="PTHR46986">
    <property type="entry name" value="ENDORIBONUCLEASE YBEY, CHLOROPLASTIC"/>
    <property type="match status" value="1"/>
</dbReference>
<gene>
    <name evidence="7" type="primary">ybeY</name>
    <name evidence="8" type="ORF">HQ38_00195</name>
</gene>
<dbReference type="GO" id="GO:0005737">
    <property type="term" value="C:cytoplasm"/>
    <property type="evidence" value="ECO:0007669"/>
    <property type="project" value="UniProtKB-SubCell"/>
</dbReference>
<comment type="similarity">
    <text evidence="1 7">Belongs to the endoribonuclease YbeY family.</text>
</comment>
<keyword evidence="7" id="KW-0690">Ribosome biogenesis</keyword>
<accession>A0AB34PI79</accession>
<comment type="subcellular location">
    <subcellularLocation>
        <location evidence="7">Cytoplasm</location>
    </subcellularLocation>
</comment>
<proteinExistence type="inferred from homology"/>
<dbReference type="EMBL" id="JQJC01000001">
    <property type="protein sequence ID" value="KGN96971.1"/>
    <property type="molecule type" value="Genomic_DNA"/>
</dbReference>
<evidence type="ECO:0000256" key="2">
    <source>
        <dbReference type="ARBA" id="ARBA00022722"/>
    </source>
</evidence>
<keyword evidence="5 7" id="KW-0378">Hydrolase</keyword>
<dbReference type="GO" id="GO:0004222">
    <property type="term" value="F:metalloendopeptidase activity"/>
    <property type="evidence" value="ECO:0007669"/>
    <property type="project" value="InterPro"/>
</dbReference>
<evidence type="ECO:0000256" key="4">
    <source>
        <dbReference type="ARBA" id="ARBA00022759"/>
    </source>
</evidence>
<evidence type="ECO:0000256" key="1">
    <source>
        <dbReference type="ARBA" id="ARBA00010875"/>
    </source>
</evidence>
<evidence type="ECO:0000313" key="8">
    <source>
        <dbReference type="EMBL" id="KGN96971.1"/>
    </source>
</evidence>
<dbReference type="GO" id="GO:0004521">
    <property type="term" value="F:RNA endonuclease activity"/>
    <property type="evidence" value="ECO:0007669"/>
    <property type="project" value="UniProtKB-UniRule"/>
</dbReference>
<feature type="binding site" evidence="7">
    <location>
        <position position="120"/>
    </location>
    <ligand>
        <name>Zn(2+)</name>
        <dbReference type="ChEBI" id="CHEBI:29105"/>
        <note>catalytic</note>
    </ligand>
</feature>
<comment type="cofactor">
    <cofactor evidence="7">
        <name>Zn(2+)</name>
        <dbReference type="ChEBI" id="CHEBI:29105"/>
    </cofactor>
    <text evidence="7">Binds 1 zinc ion.</text>
</comment>
<keyword evidence="7" id="KW-0963">Cytoplasm</keyword>
<dbReference type="Pfam" id="PF02130">
    <property type="entry name" value="YbeY"/>
    <property type="match status" value="1"/>
</dbReference>
<evidence type="ECO:0000256" key="6">
    <source>
        <dbReference type="ARBA" id="ARBA00022833"/>
    </source>
</evidence>
<feature type="binding site" evidence="7">
    <location>
        <position position="126"/>
    </location>
    <ligand>
        <name>Zn(2+)</name>
        <dbReference type="ChEBI" id="CHEBI:29105"/>
        <note>catalytic</note>
    </ligand>
</feature>
<dbReference type="Proteomes" id="UP000030136">
    <property type="component" value="Unassembled WGS sequence"/>
</dbReference>
<evidence type="ECO:0000313" key="9">
    <source>
        <dbReference type="Proteomes" id="UP000030136"/>
    </source>
</evidence>
<feature type="binding site" evidence="7">
    <location>
        <position position="116"/>
    </location>
    <ligand>
        <name>Zn(2+)</name>
        <dbReference type="ChEBI" id="CHEBI:29105"/>
        <note>catalytic</note>
    </ligand>
</feature>
<keyword evidence="6 7" id="KW-0862">Zinc</keyword>
<keyword evidence="2 7" id="KW-0540">Nuclease</keyword>
<reference evidence="8 9" key="1">
    <citation type="submission" date="2014-08" db="EMBL/GenBank/DDBJ databases">
        <title>Porphyromonas crevioricanis strain:COT-253_OH1447 Genome sequencing.</title>
        <authorList>
            <person name="Wallis C."/>
            <person name="Deusch O."/>
            <person name="O'Flynn C."/>
            <person name="Davis I."/>
            <person name="Jospin G."/>
            <person name="Darling A.E."/>
            <person name="Coil D.A."/>
            <person name="Alexiev A."/>
            <person name="Horsfall A."/>
            <person name="Kirkwood N."/>
            <person name="Harris S."/>
            <person name="Eisen J.A."/>
        </authorList>
    </citation>
    <scope>NUCLEOTIDE SEQUENCE [LARGE SCALE GENOMIC DNA]</scope>
    <source>
        <strain evidence="9">COT-253 OH1447</strain>
    </source>
</reference>
<evidence type="ECO:0000256" key="3">
    <source>
        <dbReference type="ARBA" id="ARBA00022723"/>
    </source>
</evidence>
<dbReference type="AlphaFoldDB" id="A0AB34PI79"/>
<dbReference type="NCBIfam" id="TIGR00043">
    <property type="entry name" value="rRNA maturation RNase YbeY"/>
    <property type="match status" value="1"/>
</dbReference>
<evidence type="ECO:0000256" key="7">
    <source>
        <dbReference type="HAMAP-Rule" id="MF_00009"/>
    </source>
</evidence>
<protein>
    <recommendedName>
        <fullName evidence="7">Endoribonuclease YbeY</fullName>
        <ecNumber evidence="7">3.1.-.-</ecNumber>
    </recommendedName>
</protein>